<evidence type="ECO:0000313" key="2">
    <source>
        <dbReference type="Proteomes" id="UP000192220"/>
    </source>
</evidence>
<evidence type="ECO:0000313" key="3">
    <source>
        <dbReference type="RefSeq" id="XP_013856314.1"/>
    </source>
</evidence>
<dbReference type="Proteomes" id="UP000192220">
    <property type="component" value="Unplaced"/>
</dbReference>
<dbReference type="AlphaFoldDB" id="A0A2I4ALE8"/>
<dbReference type="GeneID" id="106512192"/>
<proteinExistence type="predicted"/>
<protein>
    <submittedName>
        <fullName evidence="3">Centrosomal protein of 83 kDa</fullName>
    </submittedName>
</protein>
<dbReference type="InParanoid" id="A0A2I4ALE8"/>
<sequence>MVDSEPLMVDSEPHGGLRASWWTQSPLCPLRRSWFSEEQAQLRRQLKELQRRHDHFRQLLLGGQGGPVVWTSSLHLLCRSEGFQQDLDQDQDLRLLRQRMENLECAQQQQLQELDSLVPRE</sequence>
<accession>A0A2I4ALE8</accession>
<dbReference type="RefSeq" id="XP_013856314.1">
    <property type="nucleotide sequence ID" value="XM_014000860.1"/>
</dbReference>
<dbReference type="KEGG" id="alim:106512192"/>
<keyword evidence="2" id="KW-1185">Reference proteome</keyword>
<evidence type="ECO:0000256" key="1">
    <source>
        <dbReference type="SAM" id="Coils"/>
    </source>
</evidence>
<feature type="coiled-coil region" evidence="1">
    <location>
        <begin position="32"/>
        <end position="59"/>
    </location>
</feature>
<gene>
    <name evidence="3" type="primary">LOC106512192</name>
</gene>
<reference evidence="3" key="1">
    <citation type="submission" date="2025-08" db="UniProtKB">
        <authorList>
            <consortium name="RefSeq"/>
        </authorList>
    </citation>
    <scope>IDENTIFICATION</scope>
</reference>
<keyword evidence="1" id="KW-0175">Coiled coil</keyword>
<organism evidence="2 3">
    <name type="scientific">Austrofundulus limnaeus</name>
    <name type="common">Annual killifish</name>
    <dbReference type="NCBI Taxonomy" id="52670"/>
    <lineage>
        <taxon>Eukaryota</taxon>
        <taxon>Metazoa</taxon>
        <taxon>Chordata</taxon>
        <taxon>Craniata</taxon>
        <taxon>Vertebrata</taxon>
        <taxon>Euteleostomi</taxon>
        <taxon>Actinopterygii</taxon>
        <taxon>Neopterygii</taxon>
        <taxon>Teleostei</taxon>
        <taxon>Neoteleostei</taxon>
        <taxon>Acanthomorphata</taxon>
        <taxon>Ovalentaria</taxon>
        <taxon>Atherinomorphae</taxon>
        <taxon>Cyprinodontiformes</taxon>
        <taxon>Rivulidae</taxon>
        <taxon>Austrofundulus</taxon>
    </lineage>
</organism>
<dbReference type="STRING" id="52670.A0A2I4ALE8"/>
<name>A0A2I4ALE8_AUSLI</name>